<dbReference type="InterPro" id="IPR036770">
    <property type="entry name" value="Ankyrin_rpt-contain_sf"/>
</dbReference>
<proteinExistence type="predicted"/>
<dbReference type="PROSITE" id="PS50088">
    <property type="entry name" value="ANK_REPEAT"/>
    <property type="match status" value="1"/>
</dbReference>
<dbReference type="InterPro" id="IPR011015">
    <property type="entry name" value="LEM/LEM-like_dom_sf"/>
</dbReference>
<dbReference type="OrthoDB" id="1601181at2759"/>
<evidence type="ECO:0000313" key="5">
    <source>
        <dbReference type="Proteomes" id="UP000014760"/>
    </source>
</evidence>
<dbReference type="PROSITE" id="PS50297">
    <property type="entry name" value="ANK_REP_REGION"/>
    <property type="match status" value="1"/>
</dbReference>
<dbReference type="EnsemblMetazoa" id="CapteT122625">
    <property type="protein sequence ID" value="CapteP122625"/>
    <property type="gene ID" value="CapteG122625"/>
</dbReference>
<dbReference type="GO" id="GO:0000724">
    <property type="term" value="P:double-strand break repair via homologous recombination"/>
    <property type="evidence" value="ECO:0007669"/>
    <property type="project" value="TreeGrafter"/>
</dbReference>
<dbReference type="GO" id="GO:0000712">
    <property type="term" value="P:resolution of meiotic recombination intermediates"/>
    <property type="evidence" value="ECO:0007669"/>
    <property type="project" value="TreeGrafter"/>
</dbReference>
<dbReference type="SMART" id="SM00248">
    <property type="entry name" value="ANK"/>
    <property type="match status" value="2"/>
</dbReference>
<dbReference type="Proteomes" id="UP000014760">
    <property type="component" value="Unassembled WGS sequence"/>
</dbReference>
<dbReference type="Pfam" id="PF12796">
    <property type="entry name" value="Ank_2"/>
    <property type="match status" value="1"/>
</dbReference>
<dbReference type="PANTHER" id="PTHR46427:SF1">
    <property type="entry name" value="ANKYRIN REPEAT AND LEM DOMAIN-CONTAINING PROTEIN 1"/>
    <property type="match status" value="1"/>
</dbReference>
<dbReference type="SMART" id="SM00540">
    <property type="entry name" value="LEM"/>
    <property type="match status" value="1"/>
</dbReference>
<sequence>EMLANGADPSYLLPDGVTPFHICVGVEDAAMALRLTSIMLKLQADPNIQSPDGYTPLHVACALGRCEIVRVLLENCADPYITDQDGMNSLDNAIESRCSLCVTLLENFIVCSQHSQQTVHTDDDGFKVIETRTVPDLNASFESCVSTQSTLKDWKESGAYKCSEDEQQATLPSLNESTLDNQALRQALEELGAQPGPITIATRKIYVNQLHRLQANPVATHNDVISGVLDLSTDSLKDAEQLMLAPFQNPDPDQFWREGCNKSCFNYLLLDPRVTQNLPARSRSLDELTAFKIFLKSVFYIGKGSRSRPYAHFKEAVKLPAGKKPSTKVAQIREIWQENLGVISLHIFQNVIACEAYTREACMIEALGLQRLTNQCKGQKYGAAASFSQSQTRHLGLRLLKKAFNIMLYEGERQIRPHDLRM</sequence>
<dbReference type="Pfam" id="PF03020">
    <property type="entry name" value="LEM"/>
    <property type="match status" value="1"/>
</dbReference>
<dbReference type="GO" id="GO:0005654">
    <property type="term" value="C:nucleoplasm"/>
    <property type="evidence" value="ECO:0007669"/>
    <property type="project" value="TreeGrafter"/>
</dbReference>
<keyword evidence="5" id="KW-1185">Reference proteome</keyword>
<dbReference type="SUPFAM" id="SSF48403">
    <property type="entry name" value="Ankyrin repeat"/>
    <property type="match status" value="1"/>
</dbReference>
<dbReference type="InterPro" id="IPR003887">
    <property type="entry name" value="LEM_dom"/>
</dbReference>
<feature type="repeat" description="ANK" evidence="1">
    <location>
        <begin position="52"/>
        <end position="84"/>
    </location>
</feature>
<feature type="domain" description="LEM" evidence="2">
    <location>
        <begin position="173"/>
        <end position="217"/>
    </location>
</feature>
<dbReference type="GO" id="GO:0005737">
    <property type="term" value="C:cytoplasm"/>
    <property type="evidence" value="ECO:0007669"/>
    <property type="project" value="TreeGrafter"/>
</dbReference>
<protein>
    <recommendedName>
        <fullName evidence="2">LEM domain-containing protein</fullName>
    </recommendedName>
</protein>
<dbReference type="HOGENOM" id="CLU_009034_0_0_1"/>
<reference evidence="5" key="1">
    <citation type="submission" date="2012-12" db="EMBL/GenBank/DDBJ databases">
        <authorList>
            <person name="Hellsten U."/>
            <person name="Grimwood J."/>
            <person name="Chapman J.A."/>
            <person name="Shapiro H."/>
            <person name="Aerts A."/>
            <person name="Otillar R.P."/>
            <person name="Terry A.Y."/>
            <person name="Boore J.L."/>
            <person name="Simakov O."/>
            <person name="Marletaz F."/>
            <person name="Cho S.-J."/>
            <person name="Edsinger-Gonzales E."/>
            <person name="Havlak P."/>
            <person name="Kuo D.-H."/>
            <person name="Larsson T."/>
            <person name="Lv J."/>
            <person name="Arendt D."/>
            <person name="Savage R."/>
            <person name="Osoegawa K."/>
            <person name="de Jong P."/>
            <person name="Lindberg D.R."/>
            <person name="Seaver E.C."/>
            <person name="Weisblat D.A."/>
            <person name="Putnam N.H."/>
            <person name="Grigoriev I.V."/>
            <person name="Rokhsar D.S."/>
        </authorList>
    </citation>
    <scope>NUCLEOTIDE SEQUENCE</scope>
    <source>
        <strain evidence="5">I ESC-2004</strain>
    </source>
</reference>
<dbReference type="CDD" id="cd12934">
    <property type="entry name" value="LEM"/>
    <property type="match status" value="1"/>
</dbReference>
<dbReference type="Gene3D" id="1.25.40.20">
    <property type="entry name" value="Ankyrin repeat-containing domain"/>
    <property type="match status" value="1"/>
</dbReference>
<evidence type="ECO:0000313" key="4">
    <source>
        <dbReference type="EnsemblMetazoa" id="CapteP122625"/>
    </source>
</evidence>
<accession>R7V728</accession>
<dbReference type="AlphaFoldDB" id="R7V728"/>
<dbReference type="Gene3D" id="1.10.720.40">
    <property type="match status" value="1"/>
</dbReference>
<dbReference type="PANTHER" id="PTHR46427">
    <property type="entry name" value="ANKYRIN REPEAT AND LEM DOMAIN-CONTAINING PROTEIN 1"/>
    <property type="match status" value="1"/>
</dbReference>
<dbReference type="InterPro" id="IPR034998">
    <property type="entry name" value="ANKLE1"/>
</dbReference>
<dbReference type="InterPro" id="IPR002110">
    <property type="entry name" value="Ankyrin_rpt"/>
</dbReference>
<reference evidence="3 5" key="2">
    <citation type="journal article" date="2013" name="Nature">
        <title>Insights into bilaterian evolution from three spiralian genomes.</title>
        <authorList>
            <person name="Simakov O."/>
            <person name="Marletaz F."/>
            <person name="Cho S.J."/>
            <person name="Edsinger-Gonzales E."/>
            <person name="Havlak P."/>
            <person name="Hellsten U."/>
            <person name="Kuo D.H."/>
            <person name="Larsson T."/>
            <person name="Lv J."/>
            <person name="Arendt D."/>
            <person name="Savage R."/>
            <person name="Osoegawa K."/>
            <person name="de Jong P."/>
            <person name="Grimwood J."/>
            <person name="Chapman J.A."/>
            <person name="Shapiro H."/>
            <person name="Aerts A."/>
            <person name="Otillar R.P."/>
            <person name="Terry A.Y."/>
            <person name="Boore J.L."/>
            <person name="Grigoriev I.V."/>
            <person name="Lindberg D.R."/>
            <person name="Seaver E.C."/>
            <person name="Weisblat D.A."/>
            <person name="Putnam N.H."/>
            <person name="Rokhsar D.S."/>
        </authorList>
    </citation>
    <scope>NUCLEOTIDE SEQUENCE</scope>
    <source>
        <strain evidence="3 5">I ESC-2004</strain>
    </source>
</reference>
<dbReference type="EMBL" id="AMQN01004868">
    <property type="status" value="NOT_ANNOTATED_CDS"/>
    <property type="molecule type" value="Genomic_DNA"/>
</dbReference>
<dbReference type="CDD" id="cd10454">
    <property type="entry name" value="GIY-YIG_COG3680_Meta"/>
    <property type="match status" value="1"/>
</dbReference>
<dbReference type="GO" id="GO:0004520">
    <property type="term" value="F:DNA endonuclease activity"/>
    <property type="evidence" value="ECO:0007669"/>
    <property type="project" value="TreeGrafter"/>
</dbReference>
<dbReference type="OMA" id="FLECEIM"/>
<evidence type="ECO:0000313" key="3">
    <source>
        <dbReference type="EMBL" id="ELU14384.1"/>
    </source>
</evidence>
<name>R7V728_CAPTE</name>
<dbReference type="Pfam" id="PF22945">
    <property type="entry name" value="LEM-3_GIY-YIG"/>
    <property type="match status" value="1"/>
</dbReference>
<organism evidence="3">
    <name type="scientific">Capitella teleta</name>
    <name type="common">Polychaete worm</name>
    <dbReference type="NCBI Taxonomy" id="283909"/>
    <lineage>
        <taxon>Eukaryota</taxon>
        <taxon>Metazoa</taxon>
        <taxon>Spiralia</taxon>
        <taxon>Lophotrochozoa</taxon>
        <taxon>Annelida</taxon>
        <taxon>Polychaeta</taxon>
        <taxon>Sedentaria</taxon>
        <taxon>Scolecida</taxon>
        <taxon>Capitellidae</taxon>
        <taxon>Capitella</taxon>
    </lineage>
</organism>
<feature type="non-terminal residue" evidence="3">
    <location>
        <position position="1"/>
    </location>
</feature>
<reference evidence="4" key="3">
    <citation type="submission" date="2015-06" db="UniProtKB">
        <authorList>
            <consortium name="EnsemblMetazoa"/>
        </authorList>
    </citation>
    <scope>IDENTIFICATION</scope>
</reference>
<evidence type="ECO:0000259" key="2">
    <source>
        <dbReference type="PROSITE" id="PS50954"/>
    </source>
</evidence>
<gene>
    <name evidence="3" type="ORF">CAPTEDRAFT_122625</name>
</gene>
<evidence type="ECO:0000256" key="1">
    <source>
        <dbReference type="PROSITE-ProRule" id="PRU00023"/>
    </source>
</evidence>
<dbReference type="EMBL" id="KB294550">
    <property type="protein sequence ID" value="ELU14384.1"/>
    <property type="molecule type" value="Genomic_DNA"/>
</dbReference>
<dbReference type="SUPFAM" id="SSF63451">
    <property type="entry name" value="LEM domain"/>
    <property type="match status" value="1"/>
</dbReference>
<dbReference type="PROSITE" id="PS50954">
    <property type="entry name" value="LEM"/>
    <property type="match status" value="1"/>
</dbReference>
<dbReference type="STRING" id="283909.R7V728"/>
<keyword evidence="1" id="KW-0040">ANK repeat</keyword>
<dbReference type="FunCoup" id="R7V728">
    <property type="interactions" value="358"/>
</dbReference>